<comment type="caution">
    <text evidence="1">The sequence shown here is derived from an EMBL/GenBank/DDBJ whole genome shotgun (WGS) entry which is preliminary data.</text>
</comment>
<keyword evidence="2" id="KW-1185">Reference proteome</keyword>
<dbReference type="Proteomes" id="UP000737018">
    <property type="component" value="Unassembled WGS sequence"/>
</dbReference>
<evidence type="ECO:0000313" key="1">
    <source>
        <dbReference type="EMBL" id="KAF3961422.1"/>
    </source>
</evidence>
<dbReference type="OrthoDB" id="1902587at2759"/>
<gene>
    <name evidence="1" type="ORF">CMV_013954</name>
</gene>
<accession>A0A8J4VLD7</accession>
<protein>
    <submittedName>
        <fullName evidence="1">Uncharacterized protein</fullName>
    </submittedName>
</protein>
<evidence type="ECO:0000313" key="2">
    <source>
        <dbReference type="Proteomes" id="UP000737018"/>
    </source>
</evidence>
<proteinExistence type="predicted"/>
<organism evidence="1 2">
    <name type="scientific">Castanea mollissima</name>
    <name type="common">Chinese chestnut</name>
    <dbReference type="NCBI Taxonomy" id="60419"/>
    <lineage>
        <taxon>Eukaryota</taxon>
        <taxon>Viridiplantae</taxon>
        <taxon>Streptophyta</taxon>
        <taxon>Embryophyta</taxon>
        <taxon>Tracheophyta</taxon>
        <taxon>Spermatophyta</taxon>
        <taxon>Magnoliopsida</taxon>
        <taxon>eudicotyledons</taxon>
        <taxon>Gunneridae</taxon>
        <taxon>Pentapetalae</taxon>
        <taxon>rosids</taxon>
        <taxon>fabids</taxon>
        <taxon>Fagales</taxon>
        <taxon>Fagaceae</taxon>
        <taxon>Castanea</taxon>
    </lineage>
</organism>
<sequence length="73" mass="8421">MLYHVNPQDDDEGMEFINALNLLHLDVAACQLKLGECRNSIDTCNKMQTLRIRSSRKLRGRIGNNLKDYLTKN</sequence>
<dbReference type="EMBL" id="JRKL02001902">
    <property type="protein sequence ID" value="KAF3961422.1"/>
    <property type="molecule type" value="Genomic_DNA"/>
</dbReference>
<dbReference type="AlphaFoldDB" id="A0A8J4VLD7"/>
<reference evidence="1" key="1">
    <citation type="submission" date="2020-03" db="EMBL/GenBank/DDBJ databases">
        <title>Castanea mollissima Vanexum genome sequencing.</title>
        <authorList>
            <person name="Staton M."/>
        </authorList>
    </citation>
    <scope>NUCLEOTIDE SEQUENCE</scope>
    <source>
        <tissue evidence="1">Leaf</tissue>
    </source>
</reference>
<name>A0A8J4VLD7_9ROSI</name>